<name>A0A839HIB1_9GAMM</name>
<evidence type="ECO:0000313" key="1">
    <source>
        <dbReference type="EMBL" id="MBB1126678.1"/>
    </source>
</evidence>
<keyword evidence="2" id="KW-1185">Reference proteome</keyword>
<reference evidence="1 2" key="1">
    <citation type="journal article" date="2020" name="Arch. Microbiol.">
        <title>The genome sequence of the giant phototrophic gammaproteobacterium Thiospirillum jenense gives insight into its physiological properties and phylogenetic relationships.</title>
        <authorList>
            <person name="Imhoff J.F."/>
            <person name="Meyer T.E."/>
            <person name="Kyndt J.A."/>
        </authorList>
    </citation>
    <scope>NUCLEOTIDE SEQUENCE [LARGE SCALE GENOMIC DNA]</scope>
    <source>
        <strain evidence="1 2">DSM 216</strain>
    </source>
</reference>
<sequence>MNNSAITRDDYDSPWKDLLDRWTQPFVEFFFAHAAADIDWQRGLEPLDKELQKVTRHAKQGRGYVDKLIKVWRLGGEETWVLIHIEIQNRPEADFAHRMYTYHSRLSDRYQHPVASFAVLADSDYHWRPQHYEHQLWNCRALLEFPTVKLLDYAPAQLAVDPNPFALVVRAQLAATATRRDPIARLAQKIDLTRALYRAGWKRTDVIDLYTFIDWVLALPDTLEVNYHEEIQSLEEELKMRYVTTAERIGFQKGIEHGIEQGETEMLLRLLQLRFGELPTNIRQRVANANATDRAHWLERALVTHTLDELFVQ</sequence>
<organism evidence="1 2">
    <name type="scientific">Thiospirillum jenense</name>
    <dbReference type="NCBI Taxonomy" id="1653858"/>
    <lineage>
        <taxon>Bacteria</taxon>
        <taxon>Pseudomonadati</taxon>
        <taxon>Pseudomonadota</taxon>
        <taxon>Gammaproteobacteria</taxon>
        <taxon>Chromatiales</taxon>
        <taxon>Chromatiaceae</taxon>
        <taxon>Thiospirillum</taxon>
    </lineage>
</organism>
<gene>
    <name evidence="1" type="ORF">HUK38_10620</name>
</gene>
<accession>A0A839HIB1</accession>
<dbReference type="Proteomes" id="UP000548632">
    <property type="component" value="Unassembled WGS sequence"/>
</dbReference>
<comment type="caution">
    <text evidence="1">The sequence shown here is derived from an EMBL/GenBank/DDBJ whole genome shotgun (WGS) entry which is preliminary data.</text>
</comment>
<evidence type="ECO:0000313" key="2">
    <source>
        <dbReference type="Proteomes" id="UP000548632"/>
    </source>
</evidence>
<dbReference type="AlphaFoldDB" id="A0A839HIB1"/>
<dbReference type="PANTHER" id="PTHR35586:SF1">
    <property type="entry name" value="SLL1691 PROTEIN"/>
    <property type="match status" value="1"/>
</dbReference>
<protein>
    <submittedName>
        <fullName evidence="1">Cytosolic protein</fullName>
    </submittedName>
</protein>
<dbReference type="EMBL" id="JABVCQ010000023">
    <property type="protein sequence ID" value="MBB1126678.1"/>
    <property type="molecule type" value="Genomic_DNA"/>
</dbReference>
<dbReference type="PANTHER" id="PTHR35586">
    <property type="entry name" value="SLL1691 PROTEIN"/>
    <property type="match status" value="1"/>
</dbReference>
<proteinExistence type="predicted"/>